<dbReference type="InterPro" id="IPR003767">
    <property type="entry name" value="Malate/L-lactate_DH-like"/>
</dbReference>
<sequence>MRVPYYEMQQQFLHVLVKYGLSTDRAELCATLFAEASLDGIPSHGLNRFPLFLEFIRKGYIHVDAQPRLTASFGASERWDGGSGPGNLNAHASMKRAIELAKLHGMGCVALSNTNHWMRGGSYGWQAAEAGCIGICWTNTNPNLPAWGSTEAKVGNNPIVLAVPRPDGHLVLDMAMSQFSYGQLTNYSLRGKQLPVDGGFDNEGNATRDPGAILQSQRPLPIGFWKGSGLALMLDMIGMVLSGGKSTRDIGKLGVELQVSQVFLAFDTQTFSDYNELTQRINETICDIHSANPVSPQDNIRYPGEDTLRRRLENLRHGIPVDAAIWQQMLES</sequence>
<protein>
    <submittedName>
        <fullName evidence="2">3-dehydro-L-gulonate 2-dehydrogenase</fullName>
        <ecNumber evidence="2">1.1.1.130</ecNumber>
    </submittedName>
</protein>
<evidence type="ECO:0000313" key="3">
    <source>
        <dbReference type="Proteomes" id="UP001300012"/>
    </source>
</evidence>
<dbReference type="EC" id="1.1.1.130" evidence="2"/>
<dbReference type="NCBIfam" id="NF009750">
    <property type="entry name" value="PRK13260.1"/>
    <property type="match status" value="1"/>
</dbReference>
<dbReference type="InterPro" id="IPR043144">
    <property type="entry name" value="Mal/L-sulf/L-lact_DH-like_ah"/>
</dbReference>
<dbReference type="Proteomes" id="UP001300012">
    <property type="component" value="Unassembled WGS sequence"/>
</dbReference>
<dbReference type="PANTHER" id="PTHR11091:SF3">
    <property type="entry name" value="2,3-DIKETO-L-GULONATE REDUCTASE"/>
    <property type="match status" value="1"/>
</dbReference>
<evidence type="ECO:0000256" key="1">
    <source>
        <dbReference type="ARBA" id="ARBA00023002"/>
    </source>
</evidence>
<keyword evidence="3" id="KW-1185">Reference proteome</keyword>
<dbReference type="GO" id="GO:0047559">
    <property type="term" value="F:3-dehydro-L-gulonate 2-dehydrogenase activity"/>
    <property type="evidence" value="ECO:0007669"/>
    <property type="project" value="UniProtKB-EC"/>
</dbReference>
<evidence type="ECO:0000313" key="2">
    <source>
        <dbReference type="EMBL" id="MCR8632588.1"/>
    </source>
</evidence>
<dbReference type="EMBL" id="JANQBD010000010">
    <property type="protein sequence ID" value="MCR8632588.1"/>
    <property type="molecule type" value="Genomic_DNA"/>
</dbReference>
<dbReference type="Pfam" id="PF02615">
    <property type="entry name" value="Ldh_2"/>
    <property type="match status" value="1"/>
</dbReference>
<accession>A0ABT1YHC4</accession>
<dbReference type="SUPFAM" id="SSF89733">
    <property type="entry name" value="L-sulfolactate dehydrogenase-like"/>
    <property type="match status" value="1"/>
</dbReference>
<keyword evidence="1 2" id="KW-0560">Oxidoreductase</keyword>
<dbReference type="InterPro" id="IPR043143">
    <property type="entry name" value="Mal/L-sulf/L-lact_DH-like_NADP"/>
</dbReference>
<comment type="caution">
    <text evidence="2">The sequence shown here is derived from an EMBL/GenBank/DDBJ whole genome shotgun (WGS) entry which is preliminary data.</text>
</comment>
<dbReference type="RefSeq" id="WP_258214173.1">
    <property type="nucleotide sequence ID" value="NZ_JANQBD010000010.1"/>
</dbReference>
<reference evidence="2 3" key="1">
    <citation type="submission" date="2022-08" db="EMBL/GenBank/DDBJ databases">
        <title>Paenibacillus endoradicis sp. nov., Paenibacillus radicibacter sp. nov and Paenibacillus pararadicis sp. nov., three cold-adapted plant growth-promoting bacteria isolated from root of Larix gmelinii in Great Khingan.</title>
        <authorList>
            <person name="Xue H."/>
        </authorList>
    </citation>
    <scope>NUCLEOTIDE SEQUENCE [LARGE SCALE GENOMIC DNA]</scope>
    <source>
        <strain evidence="2 3">N5-1-1-5</strain>
    </source>
</reference>
<dbReference type="InterPro" id="IPR036111">
    <property type="entry name" value="Mal/L-sulfo/L-lacto_DH-like_sf"/>
</dbReference>
<gene>
    <name evidence="2" type="primary">yiaK</name>
    <name evidence="2" type="ORF">NV381_15385</name>
</gene>
<organism evidence="2 3">
    <name type="scientific">Paenibacillus radicis</name>
    <name type="common">ex Xue et al. 2023</name>
    <dbReference type="NCBI Taxonomy" id="2972489"/>
    <lineage>
        <taxon>Bacteria</taxon>
        <taxon>Bacillati</taxon>
        <taxon>Bacillota</taxon>
        <taxon>Bacilli</taxon>
        <taxon>Bacillales</taxon>
        <taxon>Paenibacillaceae</taxon>
        <taxon>Paenibacillus</taxon>
    </lineage>
</organism>
<name>A0ABT1YHC4_9BACL</name>
<dbReference type="Gene3D" id="1.10.1530.10">
    <property type="match status" value="1"/>
</dbReference>
<dbReference type="Gene3D" id="3.30.1370.60">
    <property type="entry name" value="Hypothetical oxidoreductase yiak, domain 2"/>
    <property type="match status" value="1"/>
</dbReference>
<dbReference type="PANTHER" id="PTHR11091">
    <property type="entry name" value="OXIDOREDUCTASE-RELATED"/>
    <property type="match status" value="1"/>
</dbReference>
<proteinExistence type="predicted"/>